<proteinExistence type="predicted"/>
<gene>
    <name evidence="4" type="ORF">GCM10009425_45240</name>
</gene>
<evidence type="ECO:0000256" key="1">
    <source>
        <dbReference type="ARBA" id="ARBA00022679"/>
    </source>
</evidence>
<keyword evidence="2" id="KW-0012">Acyltransferase</keyword>
<dbReference type="PANTHER" id="PTHR43877:SF2">
    <property type="entry name" value="AMINOALKYLPHOSPHONATE N-ACETYLTRANSFERASE-RELATED"/>
    <property type="match status" value="1"/>
</dbReference>
<dbReference type="PROSITE" id="PS51186">
    <property type="entry name" value="GNAT"/>
    <property type="match status" value="1"/>
</dbReference>
<dbReference type="InterPro" id="IPR050832">
    <property type="entry name" value="Bact_Acetyltransf"/>
</dbReference>
<dbReference type="SUPFAM" id="SSF55729">
    <property type="entry name" value="Acyl-CoA N-acyltransferases (Nat)"/>
    <property type="match status" value="1"/>
</dbReference>
<feature type="domain" description="N-acetyltransferase" evidence="3">
    <location>
        <begin position="9"/>
        <end position="154"/>
    </location>
</feature>
<evidence type="ECO:0000313" key="4">
    <source>
        <dbReference type="EMBL" id="GGM29663.1"/>
    </source>
</evidence>
<dbReference type="InterPro" id="IPR016181">
    <property type="entry name" value="Acyl_CoA_acyltransferase"/>
</dbReference>
<protein>
    <submittedName>
        <fullName evidence="4">N-acetyltransferase GCN5</fullName>
    </submittedName>
</protein>
<dbReference type="RefSeq" id="WP_188868423.1">
    <property type="nucleotide sequence ID" value="NZ_BMNW01000016.1"/>
</dbReference>
<dbReference type="Pfam" id="PF00583">
    <property type="entry name" value="Acetyltransf_1"/>
    <property type="match status" value="1"/>
</dbReference>
<evidence type="ECO:0000256" key="2">
    <source>
        <dbReference type="ARBA" id="ARBA00023315"/>
    </source>
</evidence>
<accession>A0ABQ2H4B8</accession>
<name>A0ABQ2H4B8_9PSED</name>
<dbReference type="Gene3D" id="3.40.630.30">
    <property type="match status" value="1"/>
</dbReference>
<dbReference type="CDD" id="cd04301">
    <property type="entry name" value="NAT_SF"/>
    <property type="match status" value="1"/>
</dbReference>
<organism evidence="4 5">
    <name type="scientific">Pseudomonas asuensis</name>
    <dbReference type="NCBI Taxonomy" id="1825787"/>
    <lineage>
        <taxon>Bacteria</taxon>
        <taxon>Pseudomonadati</taxon>
        <taxon>Pseudomonadota</taxon>
        <taxon>Gammaproteobacteria</taxon>
        <taxon>Pseudomonadales</taxon>
        <taxon>Pseudomonadaceae</taxon>
        <taxon>Pseudomonas</taxon>
    </lineage>
</organism>
<evidence type="ECO:0000313" key="5">
    <source>
        <dbReference type="Proteomes" id="UP000616499"/>
    </source>
</evidence>
<comment type="caution">
    <text evidence="4">The sequence shown here is derived from an EMBL/GenBank/DDBJ whole genome shotgun (WGS) entry which is preliminary data.</text>
</comment>
<evidence type="ECO:0000259" key="3">
    <source>
        <dbReference type="PROSITE" id="PS51186"/>
    </source>
</evidence>
<dbReference type="EMBL" id="BMNW01000016">
    <property type="protein sequence ID" value="GGM29663.1"/>
    <property type="molecule type" value="Genomic_DNA"/>
</dbReference>
<keyword evidence="1" id="KW-0808">Transferase</keyword>
<dbReference type="InterPro" id="IPR000182">
    <property type="entry name" value="GNAT_dom"/>
</dbReference>
<keyword evidence="5" id="KW-1185">Reference proteome</keyword>
<sequence>MENKSVVYLHLEHEAQQRKAFELMLVLRPHLEDADTFVQQLARQASQGYRLYGAFEGNEVIGLIGFRELENLLYGHFTYVDDLVVATSRRQLGIGAALLEVAREQGSQQECSHIVLDTGLHMPLAQRFYFREGLLARGLHFAEPLSPPQAVTHV</sequence>
<dbReference type="PANTHER" id="PTHR43877">
    <property type="entry name" value="AMINOALKYLPHOSPHONATE N-ACETYLTRANSFERASE-RELATED-RELATED"/>
    <property type="match status" value="1"/>
</dbReference>
<dbReference type="Proteomes" id="UP000616499">
    <property type="component" value="Unassembled WGS sequence"/>
</dbReference>
<reference evidence="5" key="1">
    <citation type="journal article" date="2019" name="Int. J. Syst. Evol. Microbiol.">
        <title>The Global Catalogue of Microorganisms (GCM) 10K type strain sequencing project: providing services to taxonomists for standard genome sequencing and annotation.</title>
        <authorList>
            <consortium name="The Broad Institute Genomics Platform"/>
            <consortium name="The Broad Institute Genome Sequencing Center for Infectious Disease"/>
            <person name="Wu L."/>
            <person name="Ma J."/>
        </authorList>
    </citation>
    <scope>NUCLEOTIDE SEQUENCE [LARGE SCALE GENOMIC DNA]</scope>
    <source>
        <strain evidence="5">JCM 13501</strain>
    </source>
</reference>